<dbReference type="EMBL" id="JANAVB010038018">
    <property type="protein sequence ID" value="KAJ6801432.1"/>
    <property type="molecule type" value="Genomic_DNA"/>
</dbReference>
<accession>A0AAX6I822</accession>
<evidence type="ECO:0000313" key="2">
    <source>
        <dbReference type="EMBL" id="KAJ6849037.1"/>
    </source>
</evidence>
<dbReference type="Proteomes" id="UP001140949">
    <property type="component" value="Unassembled WGS sequence"/>
</dbReference>
<evidence type="ECO:0000313" key="1">
    <source>
        <dbReference type="EMBL" id="KAJ6801432.1"/>
    </source>
</evidence>
<proteinExistence type="predicted"/>
<keyword evidence="3" id="KW-1185">Reference proteome</keyword>
<evidence type="ECO:0000313" key="3">
    <source>
        <dbReference type="Proteomes" id="UP001140949"/>
    </source>
</evidence>
<reference evidence="2" key="2">
    <citation type="submission" date="2023-04" db="EMBL/GenBank/DDBJ databases">
        <authorList>
            <person name="Bruccoleri R.E."/>
            <person name="Oakeley E.J."/>
            <person name="Faust A.-M."/>
            <person name="Dessus-Babus S."/>
            <person name="Altorfer M."/>
            <person name="Burckhardt D."/>
            <person name="Oertli M."/>
            <person name="Naumann U."/>
            <person name="Petersen F."/>
            <person name="Wong J."/>
        </authorList>
    </citation>
    <scope>NUCLEOTIDE SEQUENCE</scope>
    <source>
        <strain evidence="2">GSM-AAB239-AS_SAM_17_03QT</strain>
        <tissue evidence="2">Leaf</tissue>
    </source>
</reference>
<comment type="caution">
    <text evidence="2">The sequence shown here is derived from an EMBL/GenBank/DDBJ whole genome shotgun (WGS) entry which is preliminary data.</text>
</comment>
<gene>
    <name evidence="1" type="ORF">M6B38_197860</name>
    <name evidence="2" type="ORF">M6B38_271590</name>
</gene>
<dbReference type="AlphaFoldDB" id="A0AAX6I822"/>
<reference evidence="2" key="1">
    <citation type="journal article" date="2023" name="GigaByte">
        <title>Genome assembly of the bearded iris, Iris pallida Lam.</title>
        <authorList>
            <person name="Bruccoleri R.E."/>
            <person name="Oakeley E.J."/>
            <person name="Faust A.M.E."/>
            <person name="Altorfer M."/>
            <person name="Dessus-Babus S."/>
            <person name="Burckhardt D."/>
            <person name="Oertli M."/>
            <person name="Naumann U."/>
            <person name="Petersen F."/>
            <person name="Wong J."/>
        </authorList>
    </citation>
    <scope>NUCLEOTIDE SEQUENCE</scope>
    <source>
        <strain evidence="2">GSM-AAB239-AS_SAM_17_03QT</strain>
    </source>
</reference>
<dbReference type="EMBL" id="JANAVB010004001">
    <property type="protein sequence ID" value="KAJ6849037.1"/>
    <property type="molecule type" value="Genomic_DNA"/>
</dbReference>
<organism evidence="2 3">
    <name type="scientific">Iris pallida</name>
    <name type="common">Sweet iris</name>
    <dbReference type="NCBI Taxonomy" id="29817"/>
    <lineage>
        <taxon>Eukaryota</taxon>
        <taxon>Viridiplantae</taxon>
        <taxon>Streptophyta</taxon>
        <taxon>Embryophyta</taxon>
        <taxon>Tracheophyta</taxon>
        <taxon>Spermatophyta</taxon>
        <taxon>Magnoliopsida</taxon>
        <taxon>Liliopsida</taxon>
        <taxon>Asparagales</taxon>
        <taxon>Iridaceae</taxon>
        <taxon>Iridoideae</taxon>
        <taxon>Irideae</taxon>
        <taxon>Iris</taxon>
    </lineage>
</organism>
<name>A0AAX6I822_IRIPA</name>
<protein>
    <submittedName>
        <fullName evidence="2">Uncharacterized protein</fullName>
    </submittedName>
</protein>
<sequence length="73" mass="7921">MVVAACAMPPPKEGDDGARLSTKAKDPISKLCVQENDARGIISRGKPFIFCCKLIYSFISHNIVSGSLHILNF</sequence>